<name>C0QCQ8_DESAH</name>
<evidence type="ECO:0000256" key="11">
    <source>
        <dbReference type="HAMAP-Rule" id="MF_01023"/>
    </source>
</evidence>
<dbReference type="GO" id="GO:0030170">
    <property type="term" value="F:pyridoxal phosphate binding"/>
    <property type="evidence" value="ECO:0007669"/>
    <property type="project" value="InterPro"/>
</dbReference>
<dbReference type="InterPro" id="IPR015424">
    <property type="entry name" value="PyrdxlP-dep_Trfase"/>
</dbReference>
<evidence type="ECO:0000313" key="13">
    <source>
        <dbReference type="EMBL" id="ACN15135.1"/>
    </source>
</evidence>
<comment type="cofactor">
    <cofactor evidence="1 11">
        <name>pyridoxal 5'-phosphate</name>
        <dbReference type="ChEBI" id="CHEBI:597326"/>
    </cofactor>
</comment>
<organism evidence="13 14">
    <name type="scientific">Desulforapulum autotrophicum (strain ATCC 43914 / DSM 3382 / VKM B-1955 / HRM2)</name>
    <name type="common">Desulfobacterium autotrophicum</name>
    <dbReference type="NCBI Taxonomy" id="177437"/>
    <lineage>
        <taxon>Bacteria</taxon>
        <taxon>Pseudomonadati</taxon>
        <taxon>Thermodesulfobacteriota</taxon>
        <taxon>Desulfobacteria</taxon>
        <taxon>Desulfobacterales</taxon>
        <taxon>Desulfobacteraceae</taxon>
        <taxon>Desulforapulum</taxon>
    </lineage>
</organism>
<gene>
    <name evidence="11" type="primary">hisC</name>
    <name evidence="13" type="synonym">hisC1</name>
    <name evidence="13" type="ordered locus">HRM2_20340</name>
</gene>
<dbReference type="UniPathway" id="UPA00031">
    <property type="reaction ID" value="UER00012"/>
</dbReference>
<dbReference type="KEGG" id="dat:HRM2_20340"/>
<feature type="domain" description="Aminotransferase class I/classII large" evidence="12">
    <location>
        <begin position="41"/>
        <end position="366"/>
    </location>
</feature>
<evidence type="ECO:0000256" key="8">
    <source>
        <dbReference type="ARBA" id="ARBA00022898"/>
    </source>
</evidence>
<dbReference type="Gene3D" id="3.90.1150.10">
    <property type="entry name" value="Aspartate Aminotransferase, domain 1"/>
    <property type="match status" value="1"/>
</dbReference>
<keyword evidence="14" id="KW-1185">Reference proteome</keyword>
<dbReference type="Pfam" id="PF00155">
    <property type="entry name" value="Aminotran_1_2"/>
    <property type="match status" value="1"/>
</dbReference>
<evidence type="ECO:0000313" key="14">
    <source>
        <dbReference type="Proteomes" id="UP000000442"/>
    </source>
</evidence>
<dbReference type="SUPFAM" id="SSF53383">
    <property type="entry name" value="PLP-dependent transferases"/>
    <property type="match status" value="1"/>
</dbReference>
<dbReference type="InterPro" id="IPR004839">
    <property type="entry name" value="Aminotransferase_I/II_large"/>
</dbReference>
<dbReference type="CDD" id="cd00609">
    <property type="entry name" value="AAT_like"/>
    <property type="match status" value="1"/>
</dbReference>
<keyword evidence="5 11" id="KW-0032">Aminotransferase</keyword>
<dbReference type="STRING" id="177437.HRM2_20340"/>
<keyword evidence="9 11" id="KW-0368">Histidine biosynthesis</keyword>
<comment type="pathway">
    <text evidence="2 11">Amino-acid biosynthesis; L-histidine biosynthesis; L-histidine from 5-phospho-alpha-D-ribose 1-diphosphate: step 7/9.</text>
</comment>
<keyword evidence="6 11" id="KW-0028">Amino-acid biosynthesis</keyword>
<dbReference type="GO" id="GO:0000105">
    <property type="term" value="P:L-histidine biosynthetic process"/>
    <property type="evidence" value="ECO:0007669"/>
    <property type="project" value="UniProtKB-UniRule"/>
</dbReference>
<keyword evidence="7 11" id="KW-0808">Transferase</keyword>
<evidence type="ECO:0000256" key="2">
    <source>
        <dbReference type="ARBA" id="ARBA00005011"/>
    </source>
</evidence>
<evidence type="ECO:0000256" key="6">
    <source>
        <dbReference type="ARBA" id="ARBA00022605"/>
    </source>
</evidence>
<feature type="modified residue" description="N6-(pyridoxal phosphate)lysine" evidence="11">
    <location>
        <position position="235"/>
    </location>
</feature>
<dbReference type="Proteomes" id="UP000000442">
    <property type="component" value="Chromosome"/>
</dbReference>
<keyword evidence="8 11" id="KW-0663">Pyridoxal phosphate</keyword>
<dbReference type="EC" id="2.6.1.9" evidence="11"/>
<evidence type="ECO:0000256" key="7">
    <source>
        <dbReference type="ARBA" id="ARBA00022679"/>
    </source>
</evidence>
<dbReference type="EMBL" id="CP001087">
    <property type="protein sequence ID" value="ACN15135.1"/>
    <property type="molecule type" value="Genomic_DNA"/>
</dbReference>
<dbReference type="InterPro" id="IPR050106">
    <property type="entry name" value="HistidinolP_aminotransfase"/>
</dbReference>
<dbReference type="HOGENOM" id="CLU_017584_3_3_7"/>
<evidence type="ECO:0000256" key="9">
    <source>
        <dbReference type="ARBA" id="ARBA00023102"/>
    </source>
</evidence>
<dbReference type="InterPro" id="IPR015422">
    <property type="entry name" value="PyrdxlP-dep_Trfase_small"/>
</dbReference>
<dbReference type="AlphaFoldDB" id="C0QCQ8"/>
<dbReference type="NCBIfam" id="TIGR01141">
    <property type="entry name" value="hisC"/>
    <property type="match status" value="1"/>
</dbReference>
<dbReference type="HAMAP" id="MF_01023">
    <property type="entry name" value="HisC_aminotrans_2"/>
    <property type="match status" value="1"/>
</dbReference>
<dbReference type="InterPro" id="IPR001917">
    <property type="entry name" value="Aminotrans_II_pyridoxalP_BS"/>
</dbReference>
<evidence type="ECO:0000256" key="10">
    <source>
        <dbReference type="ARBA" id="ARBA00047481"/>
    </source>
</evidence>
<comment type="similarity">
    <text evidence="3 11">Belongs to the class-II pyridoxal-phosphate-dependent aminotransferase family. Histidinol-phosphate aminotransferase subfamily.</text>
</comment>
<evidence type="ECO:0000256" key="1">
    <source>
        <dbReference type="ARBA" id="ARBA00001933"/>
    </source>
</evidence>
<evidence type="ECO:0000256" key="3">
    <source>
        <dbReference type="ARBA" id="ARBA00007970"/>
    </source>
</evidence>
<protein>
    <recommendedName>
        <fullName evidence="11">Histidinol-phosphate aminotransferase</fullName>
        <ecNumber evidence="11">2.6.1.9</ecNumber>
    </recommendedName>
    <alternativeName>
        <fullName evidence="11">Imidazole acetol-phosphate transaminase</fullName>
    </alternativeName>
</protein>
<dbReference type="eggNOG" id="COG0079">
    <property type="taxonomic scope" value="Bacteria"/>
</dbReference>
<dbReference type="PANTHER" id="PTHR43643">
    <property type="entry name" value="HISTIDINOL-PHOSPHATE AMINOTRANSFERASE 2"/>
    <property type="match status" value="1"/>
</dbReference>
<evidence type="ECO:0000256" key="4">
    <source>
        <dbReference type="ARBA" id="ARBA00011738"/>
    </source>
</evidence>
<dbReference type="InterPro" id="IPR015421">
    <property type="entry name" value="PyrdxlP-dep_Trfase_major"/>
</dbReference>
<evidence type="ECO:0000259" key="12">
    <source>
        <dbReference type="Pfam" id="PF00155"/>
    </source>
</evidence>
<sequence length="377" mass="41716">MVAMEQLFDFKDLARENVADMLPYIPGKPILEVQEAYGLGKVIKLSSNECPFDLPSGLGQALAKAVTTGNRYPDALCRRLRAKTAIKLGVGEENLIFANGAEEGIRLIAQIFLNHGDTAIIPTPIFDAYSVATRLMGATEICLPLNNYRIDLDAVLEACDKNSGVKLVWLCSPSNPTGDILKKRELDAFLARLPQNIIVVLDEAYAEFVTDDQAVRTEDYLGKDPRVMGLRTFSKAYGLAGFRIGYLVADPGVIELVNNVKLPFNVNTQALVAAEYMLDEQTFAANHVALVVKEREFMRTELCKRGFEVPESQGNFLFVKIPEDLNKNGQDIFKLLLPKGLIVRPGTAFGVSQYFRMSLGTREDNLLFLAAFDRVLA</sequence>
<dbReference type="PROSITE" id="PS00599">
    <property type="entry name" value="AA_TRANSFER_CLASS_2"/>
    <property type="match status" value="1"/>
</dbReference>
<dbReference type="Gene3D" id="3.40.640.10">
    <property type="entry name" value="Type I PLP-dependent aspartate aminotransferase-like (Major domain)"/>
    <property type="match status" value="1"/>
</dbReference>
<proteinExistence type="inferred from homology"/>
<comment type="subunit">
    <text evidence="4 11">Homodimer.</text>
</comment>
<evidence type="ECO:0000256" key="5">
    <source>
        <dbReference type="ARBA" id="ARBA00022576"/>
    </source>
</evidence>
<comment type="catalytic activity">
    <reaction evidence="10 11">
        <text>L-histidinol phosphate + 2-oxoglutarate = 3-(imidazol-4-yl)-2-oxopropyl phosphate + L-glutamate</text>
        <dbReference type="Rhea" id="RHEA:23744"/>
        <dbReference type="ChEBI" id="CHEBI:16810"/>
        <dbReference type="ChEBI" id="CHEBI:29985"/>
        <dbReference type="ChEBI" id="CHEBI:57766"/>
        <dbReference type="ChEBI" id="CHEBI:57980"/>
        <dbReference type="EC" id="2.6.1.9"/>
    </reaction>
</comment>
<reference evidence="13 14" key="1">
    <citation type="journal article" date="2009" name="Environ. Microbiol.">
        <title>Genome sequence of Desulfobacterium autotrophicum HRM2, a marine sulfate reducer oxidizing organic carbon completely to carbon dioxide.</title>
        <authorList>
            <person name="Strittmatter A.W."/>
            <person name="Liesegang H."/>
            <person name="Rabus R."/>
            <person name="Decker I."/>
            <person name="Amann J."/>
            <person name="Andres S."/>
            <person name="Henne A."/>
            <person name="Fricke W.F."/>
            <person name="Martinez-Arias R."/>
            <person name="Bartels D."/>
            <person name="Goesmann A."/>
            <person name="Krause L."/>
            <person name="Puehler A."/>
            <person name="Klenk H.P."/>
            <person name="Richter M."/>
            <person name="Schuler M."/>
            <person name="Gloeckner F.O."/>
            <person name="Meyerdierks A."/>
            <person name="Gottschalk G."/>
            <person name="Amann R."/>
        </authorList>
    </citation>
    <scope>NUCLEOTIDE SEQUENCE [LARGE SCALE GENOMIC DNA]</scope>
    <source>
        <strain evidence="14">ATCC 43914 / DSM 3382 / HRM2</strain>
    </source>
</reference>
<dbReference type="PANTHER" id="PTHR43643:SF6">
    <property type="entry name" value="HISTIDINOL-PHOSPHATE AMINOTRANSFERASE"/>
    <property type="match status" value="1"/>
</dbReference>
<accession>C0QCQ8</accession>
<dbReference type="InterPro" id="IPR005861">
    <property type="entry name" value="HisP_aminotrans"/>
</dbReference>
<dbReference type="GO" id="GO:0004400">
    <property type="term" value="F:histidinol-phosphate transaminase activity"/>
    <property type="evidence" value="ECO:0007669"/>
    <property type="project" value="UniProtKB-UniRule"/>
</dbReference>